<dbReference type="Pfam" id="PF01061">
    <property type="entry name" value="ABC2_membrane"/>
    <property type="match status" value="1"/>
</dbReference>
<dbReference type="InterPro" id="IPR047817">
    <property type="entry name" value="ABC2_TM_bact-type"/>
</dbReference>
<evidence type="ECO:0000256" key="1">
    <source>
        <dbReference type="ARBA" id="ARBA00004141"/>
    </source>
</evidence>
<reference evidence="8" key="1">
    <citation type="journal article" date="2015" name="Microbiology">
        <title>Genome of Methanoregula boonei 6A8 reveals adaptations to oligotrophic peatland environments.</title>
        <authorList>
            <person name="Braeuer S."/>
            <person name="Cadillo-Quiroz H."/>
            <person name="Kyrpides N."/>
            <person name="Woyke T."/>
            <person name="Goodwin L."/>
            <person name="Detter C."/>
            <person name="Podell S."/>
            <person name="Yavitt J.B."/>
            <person name="Zinder S.H."/>
        </authorList>
    </citation>
    <scope>NUCLEOTIDE SEQUENCE [LARGE SCALE GENOMIC DNA]</scope>
    <source>
        <strain evidence="8">DSM 21154 / JCM 14090 / 6A8</strain>
    </source>
</reference>
<evidence type="ECO:0000313" key="8">
    <source>
        <dbReference type="Proteomes" id="UP000002408"/>
    </source>
</evidence>
<proteinExistence type="predicted"/>
<dbReference type="OrthoDB" id="147058at2157"/>
<feature type="domain" description="ABC transmembrane type-2" evidence="6">
    <location>
        <begin position="23"/>
        <end position="254"/>
    </location>
</feature>
<dbReference type="HOGENOM" id="CLU_039483_2_3_2"/>
<dbReference type="PROSITE" id="PS51012">
    <property type="entry name" value="ABC_TM2"/>
    <property type="match status" value="1"/>
</dbReference>
<dbReference type="EMBL" id="CP000780">
    <property type="protein sequence ID" value="ABS54945.1"/>
    <property type="molecule type" value="Genomic_DNA"/>
</dbReference>
<evidence type="ECO:0000259" key="6">
    <source>
        <dbReference type="PROSITE" id="PS51012"/>
    </source>
</evidence>
<feature type="transmembrane region" description="Helical" evidence="5">
    <location>
        <begin position="25"/>
        <end position="48"/>
    </location>
</feature>
<dbReference type="eggNOG" id="arCOG01467">
    <property type="taxonomic scope" value="Archaea"/>
</dbReference>
<dbReference type="GO" id="GO:0140359">
    <property type="term" value="F:ABC-type transporter activity"/>
    <property type="evidence" value="ECO:0007669"/>
    <property type="project" value="InterPro"/>
</dbReference>
<dbReference type="InterPro" id="IPR051784">
    <property type="entry name" value="Nod_factor_ABC_transporter"/>
</dbReference>
<evidence type="ECO:0000256" key="3">
    <source>
        <dbReference type="ARBA" id="ARBA00022989"/>
    </source>
</evidence>
<dbReference type="PIRSF" id="PIRSF006648">
    <property type="entry name" value="DrrB"/>
    <property type="match status" value="1"/>
</dbReference>
<comment type="subcellular location">
    <subcellularLocation>
        <location evidence="1">Membrane</location>
        <topology evidence="1">Multi-pass membrane protein</topology>
    </subcellularLocation>
</comment>
<feature type="transmembrane region" description="Helical" evidence="5">
    <location>
        <begin position="138"/>
        <end position="163"/>
    </location>
</feature>
<dbReference type="Proteomes" id="UP000002408">
    <property type="component" value="Chromosome"/>
</dbReference>
<dbReference type="InterPro" id="IPR013525">
    <property type="entry name" value="ABC2_TM"/>
</dbReference>
<dbReference type="AlphaFoldDB" id="A7I5D4"/>
<dbReference type="KEGG" id="mbn:Mboo_0426"/>
<dbReference type="RefSeq" id="WP_011991433.1">
    <property type="nucleotide sequence ID" value="NC_009712.1"/>
</dbReference>
<feature type="transmembrane region" description="Helical" evidence="5">
    <location>
        <begin position="101"/>
        <end position="126"/>
    </location>
</feature>
<evidence type="ECO:0000313" key="7">
    <source>
        <dbReference type="EMBL" id="ABS54945.1"/>
    </source>
</evidence>
<evidence type="ECO:0000256" key="2">
    <source>
        <dbReference type="ARBA" id="ARBA00022692"/>
    </source>
</evidence>
<gene>
    <name evidence="7" type="ordered locus">Mboo_0426</name>
</gene>
<feature type="transmembrane region" description="Helical" evidence="5">
    <location>
        <begin position="175"/>
        <end position="194"/>
    </location>
</feature>
<keyword evidence="8" id="KW-1185">Reference proteome</keyword>
<dbReference type="GO" id="GO:0043190">
    <property type="term" value="C:ATP-binding cassette (ABC) transporter complex"/>
    <property type="evidence" value="ECO:0007669"/>
    <property type="project" value="InterPro"/>
</dbReference>
<organism evidence="7 8">
    <name type="scientific">Methanoregula boonei (strain DSM 21154 / JCM 14090 / 6A8)</name>
    <dbReference type="NCBI Taxonomy" id="456442"/>
    <lineage>
        <taxon>Archaea</taxon>
        <taxon>Methanobacteriati</taxon>
        <taxon>Methanobacteriota</taxon>
        <taxon>Stenosarchaea group</taxon>
        <taxon>Methanomicrobia</taxon>
        <taxon>Methanomicrobiales</taxon>
        <taxon>Methanoregulaceae</taxon>
        <taxon>Methanoregula</taxon>
    </lineage>
</organism>
<protein>
    <submittedName>
        <fullName evidence="7">ABC-2 type transporter</fullName>
    </submittedName>
</protein>
<dbReference type="InterPro" id="IPR000412">
    <property type="entry name" value="ABC_2_transport"/>
</dbReference>
<keyword evidence="3 5" id="KW-1133">Transmembrane helix</keyword>
<evidence type="ECO:0000256" key="5">
    <source>
        <dbReference type="SAM" id="Phobius"/>
    </source>
</evidence>
<accession>A7I5D4</accession>
<dbReference type="STRING" id="456442.Mboo_0426"/>
<keyword evidence="4 5" id="KW-0472">Membrane</keyword>
<feature type="transmembrane region" description="Helical" evidence="5">
    <location>
        <begin position="54"/>
        <end position="80"/>
    </location>
</feature>
<dbReference type="GeneID" id="5410147"/>
<evidence type="ECO:0000256" key="4">
    <source>
        <dbReference type="ARBA" id="ARBA00023136"/>
    </source>
</evidence>
<feature type="transmembrane region" description="Helical" evidence="5">
    <location>
        <begin position="229"/>
        <end position="251"/>
    </location>
</feature>
<keyword evidence="2 5" id="KW-0812">Transmembrane</keyword>
<sequence>MNDLLGIYALWYREYKVFLRERSRLVASVVNPVLWLLIIGGGFGSVVSFGNVSFLTFLFPGILVQLSLFSAIFFGVYIVWDKKIDFLKEVLVSPLSRTSIFIGKVLGGSTDTLIQLAILLVLGYIFSLTGIMETLPLSVNAIVLVLAFLFVITAGFASVGLILGSQMESPEGFQLISSFLVTPMFFLSGALFPIDNLPGWLMPFVLLNPATYAVDGIRGVLVGLHQFSIGFDFLVVCLFSGVMILAGTYAFEKMRL</sequence>
<dbReference type="PRINTS" id="PR00164">
    <property type="entry name" value="ABC2TRNSPORT"/>
</dbReference>
<name>A7I5D4_METB6</name>
<dbReference type="PANTHER" id="PTHR43229:SF2">
    <property type="entry name" value="NODULATION PROTEIN J"/>
    <property type="match status" value="1"/>
</dbReference>
<dbReference type="PANTHER" id="PTHR43229">
    <property type="entry name" value="NODULATION PROTEIN J"/>
    <property type="match status" value="1"/>
</dbReference>